<protein>
    <submittedName>
        <fullName evidence="1">Uncharacterized protein</fullName>
    </submittedName>
</protein>
<name>A0ACB0KIE4_TRIPR</name>
<evidence type="ECO:0000313" key="1">
    <source>
        <dbReference type="EMBL" id="CAJ2656555.1"/>
    </source>
</evidence>
<organism evidence="1 2">
    <name type="scientific">Trifolium pratense</name>
    <name type="common">Red clover</name>
    <dbReference type="NCBI Taxonomy" id="57577"/>
    <lineage>
        <taxon>Eukaryota</taxon>
        <taxon>Viridiplantae</taxon>
        <taxon>Streptophyta</taxon>
        <taxon>Embryophyta</taxon>
        <taxon>Tracheophyta</taxon>
        <taxon>Spermatophyta</taxon>
        <taxon>Magnoliopsida</taxon>
        <taxon>eudicotyledons</taxon>
        <taxon>Gunneridae</taxon>
        <taxon>Pentapetalae</taxon>
        <taxon>rosids</taxon>
        <taxon>fabids</taxon>
        <taxon>Fabales</taxon>
        <taxon>Fabaceae</taxon>
        <taxon>Papilionoideae</taxon>
        <taxon>50 kb inversion clade</taxon>
        <taxon>NPAAA clade</taxon>
        <taxon>Hologalegina</taxon>
        <taxon>IRL clade</taxon>
        <taxon>Trifolieae</taxon>
        <taxon>Trifolium</taxon>
    </lineage>
</organism>
<keyword evidence="2" id="KW-1185">Reference proteome</keyword>
<accession>A0ACB0KIE4</accession>
<dbReference type="EMBL" id="CASHSV030000206">
    <property type="protein sequence ID" value="CAJ2656555.1"/>
    <property type="molecule type" value="Genomic_DNA"/>
</dbReference>
<evidence type="ECO:0000313" key="2">
    <source>
        <dbReference type="Proteomes" id="UP001177021"/>
    </source>
</evidence>
<sequence length="549" mass="60730">MDIDGSNSYIMSDTSVANSELFKNAQVSPTSLTYYGFCMGNGNYTVNLHFSEIIFTDDQTYNSLGRRIFDIYIQGELVQKDFNIAKEAGRIGKAITKPFTAVVSHNTLEIRLYWAGKGTTSIPSRGVYGPLISAITVEPDFTPPSESGSSSISAGAVVGIVAAVAIVIILLFVILRRKGYFGKKSSLEREVKGLDLQMSLFNVRQIKGATNNFDIANKIGEGGFGPVYKGRLSDGTLVAVKQLSAKSKQGNREFLNEIGMISALNHPHLVKLYGCCVEGDQLMLIYEYLENNSLARALFGAAEHQIKLDWPTRYKICVGIARGLAYLHEESRLKVVHRDIKATNVLLDKDLNPKISDFGLAKLDEEENTHISTRIAGTYGYMAPEYAMHGYLTDKADVYSFGIVALEILHGSNNTTLRQKGSEAFHLLDWAHVLKEENNLLELVDKRLGSNFNKEEAMVMINVALLCTNVTSALRPAMSSVVSMLEGKIAIKELILESSEVLDEKKMEAMRQYYKDHSISMEEGPWTATSSSVATDLYPVDSSYLEKRV</sequence>
<reference evidence="1" key="1">
    <citation type="submission" date="2023-10" db="EMBL/GenBank/DDBJ databases">
        <authorList>
            <person name="Rodriguez Cubillos JULIANA M."/>
            <person name="De Vega J."/>
        </authorList>
    </citation>
    <scope>NUCLEOTIDE SEQUENCE</scope>
</reference>
<comment type="caution">
    <text evidence="1">The sequence shown here is derived from an EMBL/GenBank/DDBJ whole genome shotgun (WGS) entry which is preliminary data.</text>
</comment>
<dbReference type="Proteomes" id="UP001177021">
    <property type="component" value="Unassembled WGS sequence"/>
</dbReference>
<gene>
    <name evidence="1" type="ORF">MILVUS5_LOCUS23284</name>
</gene>
<proteinExistence type="predicted"/>